<dbReference type="Proteomes" id="UP000054538">
    <property type="component" value="Unassembled WGS sequence"/>
</dbReference>
<keyword evidence="2" id="KW-1185">Reference proteome</keyword>
<accession>A0A0D0DCW8</accession>
<proteinExistence type="predicted"/>
<gene>
    <name evidence="1" type="ORF">PAXRUDRAFT_163861</name>
</gene>
<sequence length="58" mass="6459">NIVDANGKPVYTQSRKILKDKIHMGDTKKAGGTVQSLCFRVGEENPRVFKVTKTIRGQ</sequence>
<name>A0A0D0DCW8_9AGAM</name>
<dbReference type="AlphaFoldDB" id="A0A0D0DCW8"/>
<evidence type="ECO:0000313" key="2">
    <source>
        <dbReference type="Proteomes" id="UP000054538"/>
    </source>
</evidence>
<organism evidence="1 2">
    <name type="scientific">Paxillus rubicundulus Ve08.2h10</name>
    <dbReference type="NCBI Taxonomy" id="930991"/>
    <lineage>
        <taxon>Eukaryota</taxon>
        <taxon>Fungi</taxon>
        <taxon>Dikarya</taxon>
        <taxon>Basidiomycota</taxon>
        <taxon>Agaricomycotina</taxon>
        <taxon>Agaricomycetes</taxon>
        <taxon>Agaricomycetidae</taxon>
        <taxon>Boletales</taxon>
        <taxon>Paxilineae</taxon>
        <taxon>Paxillaceae</taxon>
        <taxon>Paxillus</taxon>
    </lineage>
</organism>
<evidence type="ECO:0000313" key="1">
    <source>
        <dbReference type="EMBL" id="KIK78499.1"/>
    </source>
</evidence>
<protein>
    <submittedName>
        <fullName evidence="1">Uncharacterized protein</fullName>
    </submittedName>
</protein>
<dbReference type="HOGENOM" id="CLU_2984593_0_0_1"/>
<reference evidence="1 2" key="1">
    <citation type="submission" date="2014-04" db="EMBL/GenBank/DDBJ databases">
        <authorList>
            <consortium name="DOE Joint Genome Institute"/>
            <person name="Kuo A."/>
            <person name="Kohler A."/>
            <person name="Jargeat P."/>
            <person name="Nagy L.G."/>
            <person name="Floudas D."/>
            <person name="Copeland A."/>
            <person name="Barry K.W."/>
            <person name="Cichocki N."/>
            <person name="Veneault-Fourrey C."/>
            <person name="LaButti K."/>
            <person name="Lindquist E.A."/>
            <person name="Lipzen A."/>
            <person name="Lundell T."/>
            <person name="Morin E."/>
            <person name="Murat C."/>
            <person name="Sun H."/>
            <person name="Tunlid A."/>
            <person name="Henrissat B."/>
            <person name="Grigoriev I.V."/>
            <person name="Hibbett D.S."/>
            <person name="Martin F."/>
            <person name="Nordberg H.P."/>
            <person name="Cantor M.N."/>
            <person name="Hua S.X."/>
        </authorList>
    </citation>
    <scope>NUCLEOTIDE SEQUENCE [LARGE SCALE GENOMIC DNA]</scope>
    <source>
        <strain evidence="1 2">Ve08.2h10</strain>
    </source>
</reference>
<feature type="non-terminal residue" evidence="1">
    <location>
        <position position="1"/>
    </location>
</feature>
<dbReference type="EMBL" id="KN826570">
    <property type="protein sequence ID" value="KIK78499.1"/>
    <property type="molecule type" value="Genomic_DNA"/>
</dbReference>
<dbReference type="InParanoid" id="A0A0D0DCW8"/>
<reference evidence="2" key="2">
    <citation type="submission" date="2015-01" db="EMBL/GenBank/DDBJ databases">
        <title>Evolutionary Origins and Diversification of the Mycorrhizal Mutualists.</title>
        <authorList>
            <consortium name="DOE Joint Genome Institute"/>
            <consortium name="Mycorrhizal Genomics Consortium"/>
            <person name="Kohler A."/>
            <person name="Kuo A."/>
            <person name="Nagy L.G."/>
            <person name="Floudas D."/>
            <person name="Copeland A."/>
            <person name="Barry K.W."/>
            <person name="Cichocki N."/>
            <person name="Veneault-Fourrey C."/>
            <person name="LaButti K."/>
            <person name="Lindquist E.A."/>
            <person name="Lipzen A."/>
            <person name="Lundell T."/>
            <person name="Morin E."/>
            <person name="Murat C."/>
            <person name="Riley R."/>
            <person name="Ohm R."/>
            <person name="Sun H."/>
            <person name="Tunlid A."/>
            <person name="Henrissat B."/>
            <person name="Grigoriev I.V."/>
            <person name="Hibbett D.S."/>
            <person name="Martin F."/>
        </authorList>
    </citation>
    <scope>NUCLEOTIDE SEQUENCE [LARGE SCALE GENOMIC DNA]</scope>
    <source>
        <strain evidence="2">Ve08.2h10</strain>
    </source>
</reference>